<sequence length="74" mass="8246">MSKGKVVMGDHPPGFSPIPKHTAQGKQPMVDVHDPEPEPSEDEMIVFIETDEEVIVTFVVLHIYSTALHMCFVV</sequence>
<accession>A0AAN9JPL5</accession>
<name>A0AAN9JPL5_CLITE</name>
<evidence type="ECO:0000256" key="1">
    <source>
        <dbReference type="SAM" id="MobiDB-lite"/>
    </source>
</evidence>
<dbReference type="Proteomes" id="UP001359559">
    <property type="component" value="Unassembled WGS sequence"/>
</dbReference>
<dbReference type="AlphaFoldDB" id="A0AAN9JPL5"/>
<feature type="region of interest" description="Disordered" evidence="1">
    <location>
        <begin position="1"/>
        <end position="39"/>
    </location>
</feature>
<protein>
    <submittedName>
        <fullName evidence="2">Uncharacterized protein</fullName>
    </submittedName>
</protein>
<reference evidence="2 3" key="1">
    <citation type="submission" date="2024-01" db="EMBL/GenBank/DDBJ databases">
        <title>The genomes of 5 underutilized Papilionoideae crops provide insights into root nodulation and disease resistance.</title>
        <authorList>
            <person name="Yuan L."/>
        </authorList>
    </citation>
    <scope>NUCLEOTIDE SEQUENCE [LARGE SCALE GENOMIC DNA]</scope>
    <source>
        <strain evidence="2">LY-2023</strain>
        <tissue evidence="2">Leaf</tissue>
    </source>
</reference>
<gene>
    <name evidence="2" type="ORF">RJT34_13800</name>
</gene>
<comment type="caution">
    <text evidence="2">The sequence shown here is derived from an EMBL/GenBank/DDBJ whole genome shotgun (WGS) entry which is preliminary data.</text>
</comment>
<proteinExistence type="predicted"/>
<keyword evidence="3" id="KW-1185">Reference proteome</keyword>
<dbReference type="EMBL" id="JAYKXN010000003">
    <property type="protein sequence ID" value="KAK7302903.1"/>
    <property type="molecule type" value="Genomic_DNA"/>
</dbReference>
<evidence type="ECO:0000313" key="3">
    <source>
        <dbReference type="Proteomes" id="UP001359559"/>
    </source>
</evidence>
<evidence type="ECO:0000313" key="2">
    <source>
        <dbReference type="EMBL" id="KAK7302903.1"/>
    </source>
</evidence>
<organism evidence="2 3">
    <name type="scientific">Clitoria ternatea</name>
    <name type="common">Butterfly pea</name>
    <dbReference type="NCBI Taxonomy" id="43366"/>
    <lineage>
        <taxon>Eukaryota</taxon>
        <taxon>Viridiplantae</taxon>
        <taxon>Streptophyta</taxon>
        <taxon>Embryophyta</taxon>
        <taxon>Tracheophyta</taxon>
        <taxon>Spermatophyta</taxon>
        <taxon>Magnoliopsida</taxon>
        <taxon>eudicotyledons</taxon>
        <taxon>Gunneridae</taxon>
        <taxon>Pentapetalae</taxon>
        <taxon>rosids</taxon>
        <taxon>fabids</taxon>
        <taxon>Fabales</taxon>
        <taxon>Fabaceae</taxon>
        <taxon>Papilionoideae</taxon>
        <taxon>50 kb inversion clade</taxon>
        <taxon>NPAAA clade</taxon>
        <taxon>indigoferoid/millettioid clade</taxon>
        <taxon>Phaseoleae</taxon>
        <taxon>Clitoria</taxon>
    </lineage>
</organism>